<keyword evidence="2" id="KW-1185">Reference proteome</keyword>
<dbReference type="EMBL" id="CAJVQC010139511">
    <property type="protein sequence ID" value="CAG8843711.1"/>
    <property type="molecule type" value="Genomic_DNA"/>
</dbReference>
<proteinExistence type="predicted"/>
<feature type="non-terminal residue" evidence="1">
    <location>
        <position position="1"/>
    </location>
</feature>
<gene>
    <name evidence="1" type="ORF">RPERSI_LOCUS32889</name>
</gene>
<evidence type="ECO:0000313" key="2">
    <source>
        <dbReference type="Proteomes" id="UP000789920"/>
    </source>
</evidence>
<comment type="caution">
    <text evidence="1">The sequence shown here is derived from an EMBL/GenBank/DDBJ whole genome shotgun (WGS) entry which is preliminary data.</text>
</comment>
<evidence type="ECO:0000313" key="1">
    <source>
        <dbReference type="EMBL" id="CAG8843711.1"/>
    </source>
</evidence>
<accession>A0ACA9SN67</accession>
<dbReference type="Proteomes" id="UP000789920">
    <property type="component" value="Unassembled WGS sequence"/>
</dbReference>
<sequence>ELGHSLSDVEKVIKPDYTSSEISGKENKENIFYIIQILW</sequence>
<reference evidence="1" key="1">
    <citation type="submission" date="2021-06" db="EMBL/GenBank/DDBJ databases">
        <authorList>
            <person name="Kallberg Y."/>
            <person name="Tangrot J."/>
            <person name="Rosling A."/>
        </authorList>
    </citation>
    <scope>NUCLEOTIDE SEQUENCE</scope>
    <source>
        <strain evidence="1">MA461A</strain>
    </source>
</reference>
<name>A0ACA9SN67_9GLOM</name>
<protein>
    <submittedName>
        <fullName evidence="1">16637_t:CDS:1</fullName>
    </submittedName>
</protein>
<organism evidence="1 2">
    <name type="scientific">Racocetra persica</name>
    <dbReference type="NCBI Taxonomy" id="160502"/>
    <lineage>
        <taxon>Eukaryota</taxon>
        <taxon>Fungi</taxon>
        <taxon>Fungi incertae sedis</taxon>
        <taxon>Mucoromycota</taxon>
        <taxon>Glomeromycotina</taxon>
        <taxon>Glomeromycetes</taxon>
        <taxon>Diversisporales</taxon>
        <taxon>Gigasporaceae</taxon>
        <taxon>Racocetra</taxon>
    </lineage>
</organism>